<dbReference type="SUPFAM" id="SSF118290">
    <property type="entry name" value="WRKY DNA-binding domain"/>
    <property type="match status" value="1"/>
</dbReference>
<evidence type="ECO:0000259" key="8">
    <source>
        <dbReference type="PROSITE" id="PS50811"/>
    </source>
</evidence>
<dbReference type="PANTHER" id="PTHR31429:SF106">
    <property type="entry name" value="WRKY TRANSCRIPTION FACTOR 31-RELATED"/>
    <property type="match status" value="1"/>
</dbReference>
<keyword evidence="5" id="KW-0539">Nucleus</keyword>
<dbReference type="InterPro" id="IPR003657">
    <property type="entry name" value="WRKY_dom"/>
</dbReference>
<accession>A0A8T0H3P8</accession>
<sequence length="592" mass="64212">MDADQQQNQPRNRNSCSGRTDRVADIDLSVALVDTEEYDDIETGHGCEDERLHIKKRNGRGYGRSNNVLKVQVDHSQLHQNLTTAPYEYGEEGDASAQCTPEIISSSIEQLQSQLRQLHSELARLREENERLKNELSHVKKLNLDTQMLKVLNSQAGASGSESSNLEVPRDISLPQARAHGGDLLAKLRLTSRLSQKVGKSNEATVSEPGTQHLGDELFANSIRPSEGLDKDPSSLQAESEPASPEETPSSSKAGNEPKLQKAKRKSSPVEEREAEVLDQGAADTADFVANKVQKLSRPPNNVADVSMELESMDLPIRKARVSVRARSEAATINDGCQWRKYGQKMAKGNPFPRAYYRCTVVPGCGVRKQVQRSADDMSILITTYEGTHNHPMPQGGEAMASTTSAAASMLMSGSTTSDVARMAGIPNFHSTNQFLGSSSSVSSFEISTSYPSITLDLTKEPATQLSLRLGEPATRVSALQSYYGHKMQQISAQDRSREIGLPFHSFGKGLHMSSSENYASTATPTSSSLINQTIDQQVPQQGQNFKGTSEVAHSIVVDSVSAATAAITADPKFMAALAAAITSFISQHPQT</sequence>
<dbReference type="GO" id="GO:0003700">
    <property type="term" value="F:DNA-binding transcription factor activity"/>
    <property type="evidence" value="ECO:0007669"/>
    <property type="project" value="InterPro"/>
</dbReference>
<dbReference type="AlphaFoldDB" id="A0A8T0H3P8"/>
<keyword evidence="3" id="KW-0238">DNA-binding</keyword>
<evidence type="ECO:0000256" key="5">
    <source>
        <dbReference type="ARBA" id="ARBA00023242"/>
    </source>
</evidence>
<evidence type="ECO:0000256" key="3">
    <source>
        <dbReference type="ARBA" id="ARBA00023125"/>
    </source>
</evidence>
<dbReference type="GO" id="GO:0005634">
    <property type="term" value="C:nucleus"/>
    <property type="evidence" value="ECO:0007669"/>
    <property type="project" value="UniProtKB-SubCell"/>
</dbReference>
<feature type="compositionally biased region" description="Polar residues" evidence="7">
    <location>
        <begin position="195"/>
        <end position="210"/>
    </location>
</feature>
<dbReference type="Proteomes" id="UP000822688">
    <property type="component" value="Chromosome 8"/>
</dbReference>
<comment type="caution">
    <text evidence="9">The sequence shown here is derived from an EMBL/GenBank/DDBJ whole genome shotgun (WGS) entry which is preliminary data.</text>
</comment>
<dbReference type="Gene3D" id="2.20.25.80">
    <property type="entry name" value="WRKY domain"/>
    <property type="match status" value="1"/>
</dbReference>
<evidence type="ECO:0000256" key="2">
    <source>
        <dbReference type="ARBA" id="ARBA00023015"/>
    </source>
</evidence>
<reference evidence="9" key="1">
    <citation type="submission" date="2020-06" db="EMBL/GenBank/DDBJ databases">
        <title>WGS assembly of Ceratodon purpureus strain R40.</title>
        <authorList>
            <person name="Carey S.B."/>
            <person name="Jenkins J."/>
            <person name="Shu S."/>
            <person name="Lovell J.T."/>
            <person name="Sreedasyam A."/>
            <person name="Maumus F."/>
            <person name="Tiley G.P."/>
            <person name="Fernandez-Pozo N."/>
            <person name="Barry K."/>
            <person name="Chen C."/>
            <person name="Wang M."/>
            <person name="Lipzen A."/>
            <person name="Daum C."/>
            <person name="Saski C.A."/>
            <person name="Payton A.C."/>
            <person name="Mcbreen J.C."/>
            <person name="Conrad R.E."/>
            <person name="Kollar L.M."/>
            <person name="Olsson S."/>
            <person name="Huttunen S."/>
            <person name="Landis J.B."/>
            <person name="Wickett N.J."/>
            <person name="Johnson M.G."/>
            <person name="Rensing S.A."/>
            <person name="Grimwood J."/>
            <person name="Schmutz J."/>
            <person name="Mcdaniel S.F."/>
        </authorList>
    </citation>
    <scope>NUCLEOTIDE SEQUENCE</scope>
    <source>
        <strain evidence="9">R40</strain>
    </source>
</reference>
<organism evidence="9 10">
    <name type="scientific">Ceratodon purpureus</name>
    <name type="common">Fire moss</name>
    <name type="synonym">Dicranum purpureum</name>
    <dbReference type="NCBI Taxonomy" id="3225"/>
    <lineage>
        <taxon>Eukaryota</taxon>
        <taxon>Viridiplantae</taxon>
        <taxon>Streptophyta</taxon>
        <taxon>Embryophyta</taxon>
        <taxon>Bryophyta</taxon>
        <taxon>Bryophytina</taxon>
        <taxon>Bryopsida</taxon>
        <taxon>Dicranidae</taxon>
        <taxon>Pseudoditrichales</taxon>
        <taxon>Ditrichaceae</taxon>
        <taxon>Ceratodon</taxon>
    </lineage>
</organism>
<feature type="region of interest" description="Disordered" evidence="7">
    <location>
        <begin position="1"/>
        <end position="20"/>
    </location>
</feature>
<keyword evidence="4" id="KW-0804">Transcription</keyword>
<gene>
    <name evidence="9" type="ORF">KC19_8G154200</name>
</gene>
<dbReference type="EMBL" id="CM026429">
    <property type="protein sequence ID" value="KAG0564984.1"/>
    <property type="molecule type" value="Genomic_DNA"/>
</dbReference>
<evidence type="ECO:0000313" key="9">
    <source>
        <dbReference type="EMBL" id="KAG0564984.1"/>
    </source>
</evidence>
<proteinExistence type="predicted"/>
<keyword evidence="6" id="KW-0175">Coiled coil</keyword>
<evidence type="ECO:0000256" key="1">
    <source>
        <dbReference type="ARBA" id="ARBA00004123"/>
    </source>
</evidence>
<dbReference type="PANTHER" id="PTHR31429">
    <property type="entry name" value="WRKY TRANSCRIPTION FACTOR 36-RELATED"/>
    <property type="match status" value="1"/>
</dbReference>
<comment type="subcellular location">
    <subcellularLocation>
        <location evidence="1">Nucleus</location>
    </subcellularLocation>
</comment>
<keyword evidence="2" id="KW-0805">Transcription regulation</keyword>
<evidence type="ECO:0000256" key="7">
    <source>
        <dbReference type="SAM" id="MobiDB-lite"/>
    </source>
</evidence>
<evidence type="ECO:0000256" key="4">
    <source>
        <dbReference type="ARBA" id="ARBA00023163"/>
    </source>
</evidence>
<dbReference type="SMART" id="SM00774">
    <property type="entry name" value="WRKY"/>
    <property type="match status" value="1"/>
</dbReference>
<name>A0A8T0H3P8_CERPU</name>
<feature type="compositionally biased region" description="Low complexity" evidence="7">
    <location>
        <begin position="234"/>
        <end position="252"/>
    </location>
</feature>
<dbReference type="FunFam" id="2.20.25.80:FF:000002">
    <property type="entry name" value="probable WRKY transcription factor 31"/>
    <property type="match status" value="1"/>
</dbReference>
<keyword evidence="10" id="KW-1185">Reference proteome</keyword>
<feature type="region of interest" description="Disordered" evidence="7">
    <location>
        <begin position="195"/>
        <end position="282"/>
    </location>
</feature>
<feature type="coiled-coil region" evidence="6">
    <location>
        <begin position="108"/>
        <end position="145"/>
    </location>
</feature>
<dbReference type="InterPro" id="IPR036576">
    <property type="entry name" value="WRKY_dom_sf"/>
</dbReference>
<evidence type="ECO:0000256" key="6">
    <source>
        <dbReference type="SAM" id="Coils"/>
    </source>
</evidence>
<protein>
    <recommendedName>
        <fullName evidence="8">WRKY domain-containing protein</fullName>
    </recommendedName>
</protein>
<dbReference type="InterPro" id="IPR044810">
    <property type="entry name" value="WRKY_plant"/>
</dbReference>
<feature type="domain" description="WRKY" evidence="8">
    <location>
        <begin position="328"/>
        <end position="394"/>
    </location>
</feature>
<evidence type="ECO:0000313" key="10">
    <source>
        <dbReference type="Proteomes" id="UP000822688"/>
    </source>
</evidence>
<dbReference type="GO" id="GO:0043565">
    <property type="term" value="F:sequence-specific DNA binding"/>
    <property type="evidence" value="ECO:0007669"/>
    <property type="project" value="InterPro"/>
</dbReference>
<dbReference type="Pfam" id="PF03106">
    <property type="entry name" value="WRKY"/>
    <property type="match status" value="1"/>
</dbReference>
<dbReference type="OrthoDB" id="2020995at2759"/>
<feature type="compositionally biased region" description="Polar residues" evidence="7">
    <location>
        <begin position="1"/>
        <end position="18"/>
    </location>
</feature>
<dbReference type="PROSITE" id="PS50811">
    <property type="entry name" value="WRKY"/>
    <property type="match status" value="1"/>
</dbReference>